<dbReference type="PATRIC" id="fig|1133569.4.peg.1397"/>
<dbReference type="PANTHER" id="PTHR39339">
    <property type="entry name" value="SLR1444 PROTEIN"/>
    <property type="match status" value="1"/>
</dbReference>
<dbReference type="PANTHER" id="PTHR39339:SF1">
    <property type="entry name" value="CHAD DOMAIN-CONTAINING PROTEIN"/>
    <property type="match status" value="1"/>
</dbReference>
<dbReference type="STRING" id="1133569.FD21_GL001265"/>
<dbReference type="InterPro" id="IPR038186">
    <property type="entry name" value="CHAD_dom_sf"/>
</dbReference>
<evidence type="ECO:0000313" key="3">
    <source>
        <dbReference type="Proteomes" id="UP000051576"/>
    </source>
</evidence>
<dbReference type="SMART" id="SM00880">
    <property type="entry name" value="CHAD"/>
    <property type="match status" value="1"/>
</dbReference>
<keyword evidence="3" id="KW-1185">Reference proteome</keyword>
<evidence type="ECO:0000259" key="1">
    <source>
        <dbReference type="PROSITE" id="PS51708"/>
    </source>
</evidence>
<dbReference type="eggNOG" id="COG5607">
    <property type="taxonomic scope" value="Bacteria"/>
</dbReference>
<dbReference type="AlphaFoldDB" id="A0A0R2C7L8"/>
<evidence type="ECO:0000313" key="2">
    <source>
        <dbReference type="EMBL" id="KRM87726.1"/>
    </source>
</evidence>
<name>A0A0R2C7L8_9LACO</name>
<comment type="caution">
    <text evidence="2">The sequence shown here is derived from an EMBL/GenBank/DDBJ whole genome shotgun (WGS) entry which is preliminary data.</text>
</comment>
<protein>
    <submittedName>
        <fullName evidence="2">CHAD domain-containing protein</fullName>
    </submittedName>
</protein>
<sequence>MKSIMPIFQRQLQQIQIEHTRFLNNPYDPERTHDLRVSLRILRGLFKFLKRQLPTTNFAIINQNLSQAAKLLGPLREIDVLIEKSSQYALKYPNADISSNYYQLFKMFYQQRQQIMEQILSIATQTTFKKCLTTIKQQLTQLKFPAKLNWSKLLTQQLKKRQKKIIKAYQNLDLTDYPQVHHIRKQAKTLRYSATYFAALISPHAAIKTQAAAEKIQDTCGVITDAHVNYGLLLNFATKIVDPQQKFLLLKIAHEQEKIYRPPAKLNDN</sequence>
<dbReference type="Pfam" id="PF05235">
    <property type="entry name" value="CHAD"/>
    <property type="match status" value="1"/>
</dbReference>
<dbReference type="EMBL" id="AYYX01000035">
    <property type="protein sequence ID" value="KRM87726.1"/>
    <property type="molecule type" value="Genomic_DNA"/>
</dbReference>
<dbReference type="InterPro" id="IPR007899">
    <property type="entry name" value="CHAD_dom"/>
</dbReference>
<dbReference type="PROSITE" id="PS51708">
    <property type="entry name" value="CHAD"/>
    <property type="match status" value="1"/>
</dbReference>
<dbReference type="Proteomes" id="UP000051576">
    <property type="component" value="Unassembled WGS sequence"/>
</dbReference>
<organism evidence="2 3">
    <name type="scientific">Liquorilactobacillus vini DSM 20605</name>
    <dbReference type="NCBI Taxonomy" id="1133569"/>
    <lineage>
        <taxon>Bacteria</taxon>
        <taxon>Bacillati</taxon>
        <taxon>Bacillota</taxon>
        <taxon>Bacilli</taxon>
        <taxon>Lactobacillales</taxon>
        <taxon>Lactobacillaceae</taxon>
        <taxon>Liquorilactobacillus</taxon>
    </lineage>
</organism>
<gene>
    <name evidence="2" type="ORF">FD21_GL001265</name>
</gene>
<dbReference type="OrthoDB" id="2388260at2"/>
<dbReference type="RefSeq" id="WP_010581336.1">
    <property type="nucleotide sequence ID" value="NZ_AHYZ01000183.1"/>
</dbReference>
<accession>A0A0R2C7L8</accession>
<dbReference type="Gene3D" id="1.40.20.10">
    <property type="entry name" value="CHAD domain"/>
    <property type="match status" value="1"/>
</dbReference>
<feature type="domain" description="CHAD" evidence="1">
    <location>
        <begin position="1"/>
        <end position="269"/>
    </location>
</feature>
<reference evidence="2 3" key="1">
    <citation type="journal article" date="2015" name="Genome Announc.">
        <title>Expanding the biotechnology potential of lactobacilli through comparative genomics of 213 strains and associated genera.</title>
        <authorList>
            <person name="Sun Z."/>
            <person name="Harris H.M."/>
            <person name="McCann A."/>
            <person name="Guo C."/>
            <person name="Argimon S."/>
            <person name="Zhang W."/>
            <person name="Yang X."/>
            <person name="Jeffery I.B."/>
            <person name="Cooney J.C."/>
            <person name="Kagawa T.F."/>
            <person name="Liu W."/>
            <person name="Song Y."/>
            <person name="Salvetti E."/>
            <person name="Wrobel A."/>
            <person name="Rasinkangas P."/>
            <person name="Parkhill J."/>
            <person name="Rea M.C."/>
            <person name="O'Sullivan O."/>
            <person name="Ritari J."/>
            <person name="Douillard F.P."/>
            <person name="Paul Ross R."/>
            <person name="Yang R."/>
            <person name="Briner A.E."/>
            <person name="Felis G.E."/>
            <person name="de Vos W.M."/>
            <person name="Barrangou R."/>
            <person name="Klaenhammer T.R."/>
            <person name="Caufield P.W."/>
            <person name="Cui Y."/>
            <person name="Zhang H."/>
            <person name="O'Toole P.W."/>
        </authorList>
    </citation>
    <scope>NUCLEOTIDE SEQUENCE [LARGE SCALE GENOMIC DNA]</scope>
    <source>
        <strain evidence="2 3">DSM 20605</strain>
    </source>
</reference>
<proteinExistence type="predicted"/>